<dbReference type="Proteomes" id="UP000007800">
    <property type="component" value="Unassembled WGS sequence"/>
</dbReference>
<evidence type="ECO:0000313" key="5">
    <source>
        <dbReference type="EMBL" id="EER15830.1"/>
    </source>
</evidence>
<keyword evidence="6" id="KW-1185">Reference proteome</keyword>
<feature type="region of interest" description="Disordered" evidence="3">
    <location>
        <begin position="374"/>
        <end position="443"/>
    </location>
</feature>
<keyword evidence="1 2" id="KW-0175">Coiled coil</keyword>
<dbReference type="AlphaFoldDB" id="C5KGW8"/>
<reference evidence="5 6" key="1">
    <citation type="submission" date="2008-07" db="EMBL/GenBank/DDBJ databases">
        <authorList>
            <person name="El-Sayed N."/>
            <person name="Caler E."/>
            <person name="Inman J."/>
            <person name="Amedeo P."/>
            <person name="Hass B."/>
            <person name="Wortman J."/>
        </authorList>
    </citation>
    <scope>NUCLEOTIDE SEQUENCE [LARGE SCALE GENOMIC DNA]</scope>
    <source>
        <strain evidence="6">ATCC 50983 / TXsc</strain>
    </source>
</reference>
<dbReference type="GeneID" id="9060590"/>
<sequence length="457" mass="52580">MATDPTATDHPNGLDDELSNPFLIPPDDVIFLMRDRERQVRQQERAKTQLLKVQLSLDVKREEIRKLEEKVRMKNEALEKSKEALEGDIARFDKFLQANDALAHEAMRKADNLSRQKQEKNAKLKQLNTQLLVVHSEINKLEEEMEECLKYKEFIDKLTPPEWTTRQEEVKRERKRQRRRAYIRKRCDEIDKNVADALVADELEMMKNSEEKTKSKPRRYFEKPKQLLDLFASLEEENLFLIRNGQETQQQLEDAESRLEDTRVTLGTKAKLLEKDNRNTAGRVDATRGEWEKLEAKAKGRSGCGGIKALLKDLADAMSVMAATCGVDTDRDGDPLVVLSAAEGKLEEWLETLADAKAAGGSLAEVVVRMEREKEKERRDRAREEKVRAQSEKNEDRLKSSLLRSQAPISRKYGKPLMFRSPPSRKEAEDEIDKAAEEHAEAGVPVSCVEGEYFRPY</sequence>
<dbReference type="InterPro" id="IPR025252">
    <property type="entry name" value="DUF4200"/>
</dbReference>
<evidence type="ECO:0000256" key="2">
    <source>
        <dbReference type="SAM" id="Coils"/>
    </source>
</evidence>
<dbReference type="InterPro" id="IPR051147">
    <property type="entry name" value="CFAP_domain-containing"/>
</dbReference>
<dbReference type="RefSeq" id="XP_002784034.1">
    <property type="nucleotide sequence ID" value="XM_002783988.1"/>
</dbReference>
<dbReference type="PANTHER" id="PTHR21683">
    <property type="entry name" value="COILED-COIL DOMAIN-CONTAINING PROTEIN 42 LIKE-2-LIKE-RELATED"/>
    <property type="match status" value="1"/>
</dbReference>
<feature type="region of interest" description="Disordered" evidence="3">
    <location>
        <begin position="1"/>
        <end position="20"/>
    </location>
</feature>
<feature type="coiled-coil region" evidence="2">
    <location>
        <begin position="50"/>
        <end position="144"/>
    </location>
</feature>
<feature type="domain" description="DUF4200" evidence="4">
    <location>
        <begin position="47"/>
        <end position="160"/>
    </location>
</feature>
<gene>
    <name evidence="5" type="ORF">Pmar_PMAR003282</name>
</gene>
<feature type="compositionally biased region" description="Basic and acidic residues" evidence="3">
    <location>
        <begin position="374"/>
        <end position="399"/>
    </location>
</feature>
<evidence type="ECO:0000259" key="4">
    <source>
        <dbReference type="Pfam" id="PF13863"/>
    </source>
</evidence>
<organism evidence="6">
    <name type="scientific">Perkinsus marinus (strain ATCC 50983 / TXsc)</name>
    <dbReference type="NCBI Taxonomy" id="423536"/>
    <lineage>
        <taxon>Eukaryota</taxon>
        <taxon>Sar</taxon>
        <taxon>Alveolata</taxon>
        <taxon>Perkinsozoa</taxon>
        <taxon>Perkinsea</taxon>
        <taxon>Perkinsida</taxon>
        <taxon>Perkinsidae</taxon>
        <taxon>Perkinsus</taxon>
    </lineage>
</organism>
<dbReference type="Pfam" id="PF13863">
    <property type="entry name" value="DUF4200"/>
    <property type="match status" value="1"/>
</dbReference>
<dbReference type="PANTHER" id="PTHR21683:SF3">
    <property type="entry name" value="CILIA AND FLAGELLA ASSOCIATED PROTEIN 100"/>
    <property type="match status" value="1"/>
</dbReference>
<dbReference type="InParanoid" id="C5KGW8"/>
<name>C5KGW8_PERM5</name>
<accession>C5KGW8</accession>
<evidence type="ECO:0000313" key="6">
    <source>
        <dbReference type="Proteomes" id="UP000007800"/>
    </source>
</evidence>
<evidence type="ECO:0000256" key="3">
    <source>
        <dbReference type="SAM" id="MobiDB-lite"/>
    </source>
</evidence>
<dbReference type="OMA" id="AWKLSMT"/>
<dbReference type="OrthoDB" id="10264063at2759"/>
<dbReference type="EMBL" id="GG673069">
    <property type="protein sequence ID" value="EER15830.1"/>
    <property type="molecule type" value="Genomic_DNA"/>
</dbReference>
<proteinExistence type="predicted"/>
<evidence type="ECO:0000256" key="1">
    <source>
        <dbReference type="ARBA" id="ARBA00023054"/>
    </source>
</evidence>
<dbReference type="GO" id="GO:0005856">
    <property type="term" value="C:cytoskeleton"/>
    <property type="evidence" value="ECO:0007669"/>
    <property type="project" value="UniProtKB-ARBA"/>
</dbReference>
<feature type="compositionally biased region" description="Basic and acidic residues" evidence="3">
    <location>
        <begin position="424"/>
        <end position="441"/>
    </location>
</feature>
<protein>
    <submittedName>
        <fullName evidence="5">Myosin heavy chain, embryonic smooth muscle isoform, putative</fullName>
    </submittedName>
</protein>